<organism evidence="1">
    <name type="scientific">Shigella flexneri</name>
    <dbReference type="NCBI Taxonomy" id="623"/>
    <lineage>
        <taxon>Bacteria</taxon>
        <taxon>Pseudomonadati</taxon>
        <taxon>Pseudomonadota</taxon>
        <taxon>Gammaproteobacteria</taxon>
        <taxon>Enterobacterales</taxon>
        <taxon>Enterobacteriaceae</taxon>
        <taxon>Shigella</taxon>
    </lineage>
</organism>
<dbReference type="EMBL" id="AAAAHL010000396">
    <property type="protein sequence ID" value="EAA0484752.1"/>
    <property type="molecule type" value="Genomic_DNA"/>
</dbReference>
<reference evidence="1" key="1">
    <citation type="submission" date="2018-05" db="EMBL/GenBank/DDBJ databases">
        <authorList>
            <person name="Ashton P.M."/>
            <person name="Dallman T."/>
            <person name="Nair S."/>
            <person name="De Pinna E."/>
            <person name="Peters T."/>
            <person name="Grant K."/>
        </authorList>
    </citation>
    <scope>NUCLEOTIDE SEQUENCE [LARGE SCALE GENOMIC DNA]</scope>
    <source>
        <strain evidence="1">397720</strain>
    </source>
</reference>
<feature type="non-terminal residue" evidence="1">
    <location>
        <position position="1"/>
    </location>
</feature>
<dbReference type="Proteomes" id="UP000839563">
    <property type="component" value="Unassembled WGS sequence"/>
</dbReference>
<proteinExistence type="predicted"/>
<dbReference type="AlphaFoldDB" id="A0A3T2V269"/>
<gene>
    <name evidence="1" type="ORF">DK174_23945</name>
</gene>
<accession>A0A3T2V269</accession>
<evidence type="ECO:0000313" key="1">
    <source>
        <dbReference type="EMBL" id="EAA0484752.1"/>
    </source>
</evidence>
<name>A0A3T2V269_SHIFL</name>
<feature type="non-terminal residue" evidence="1">
    <location>
        <position position="190"/>
    </location>
</feature>
<comment type="caution">
    <text evidence="1">The sequence shown here is derived from an EMBL/GenBank/DDBJ whole genome shotgun (WGS) entry which is preliminary data.</text>
</comment>
<sequence length="190" mass="21445">RHINHPFALTLLIRVAGQTKRCHDRMTKAIAAFPHAAMAALTELLGQKEENSWRIMLMTMLISQPALAEQVLPWLSTPAVAVLKSYQQQLTQPSNHACADLLPAVLVSPPWLSKKKKSVMPVLDLTPLPLESCCTLTETAEKEIHTRHRWHAHQIDIGQKEDIQNYLARLGFNRWNNGQYMKASDAVVEL</sequence>
<protein>
    <submittedName>
        <fullName evidence="1">MolR family transcriptional regulator</fullName>
    </submittedName>
</protein>